<dbReference type="GO" id="GO:0016020">
    <property type="term" value="C:membrane"/>
    <property type="evidence" value="ECO:0007669"/>
    <property type="project" value="TreeGrafter"/>
</dbReference>
<sequence>RGIIQFVNYKAQYRKDLDLALDDISFQTRSNEKIGIVGRTGAGKSTLTNSLFRILEGSGGKIIIDGIDISTIGLHDLRRNLNIIPQDPVLFSGTLQSNLDPLGKHSDIELWEALELCHLKGFVESLPKKLLHEISEGGENLSIGQRQLVCLARVLLRKAKILVLDEATASVDMETDNLVQSTIKREFYNCTILTIAHRLHTVMDSERVLVLDAGRILEYDTPNNLLQWKGAFSEMVAEAGVTR</sequence>
<reference evidence="11" key="2">
    <citation type="submission" date="2025-08" db="UniProtKB">
        <authorList>
            <consortium name="Ensembl"/>
        </authorList>
    </citation>
    <scope>IDENTIFICATION</scope>
</reference>
<dbReference type="InterPro" id="IPR027417">
    <property type="entry name" value="P-loop_NTPase"/>
</dbReference>
<accession>A0A493T3L2</accession>
<dbReference type="PROSITE" id="PS50893">
    <property type="entry name" value="ABC_TRANSPORTER_2"/>
    <property type="match status" value="1"/>
</dbReference>
<dbReference type="Gene3D" id="3.40.50.300">
    <property type="entry name" value="P-loop containing nucleotide triphosphate hydrolases"/>
    <property type="match status" value="1"/>
</dbReference>
<evidence type="ECO:0000256" key="2">
    <source>
        <dbReference type="ARBA" id="ARBA00009726"/>
    </source>
</evidence>
<dbReference type="GeneTree" id="ENSGT00940000162802"/>
<keyword evidence="9" id="KW-0472">Membrane</keyword>
<dbReference type="InterPro" id="IPR050173">
    <property type="entry name" value="ABC_transporter_C-like"/>
</dbReference>
<evidence type="ECO:0000313" key="11">
    <source>
        <dbReference type="Ensembl" id="ENSAPLP00000020514.1"/>
    </source>
</evidence>
<evidence type="ECO:0000259" key="10">
    <source>
        <dbReference type="PROSITE" id="PS50893"/>
    </source>
</evidence>
<keyword evidence="5" id="KW-0677">Repeat</keyword>
<keyword evidence="3" id="KW-0813">Transport</keyword>
<dbReference type="GO" id="GO:0005524">
    <property type="term" value="F:ATP binding"/>
    <property type="evidence" value="ECO:0007669"/>
    <property type="project" value="UniProtKB-KW"/>
</dbReference>
<dbReference type="InterPro" id="IPR003593">
    <property type="entry name" value="AAA+_ATPase"/>
</dbReference>
<dbReference type="AlphaFoldDB" id="A0A493T3L2"/>
<dbReference type="CDD" id="cd03244">
    <property type="entry name" value="ABCC_MRP_domain2"/>
    <property type="match status" value="1"/>
</dbReference>
<dbReference type="PANTHER" id="PTHR24223">
    <property type="entry name" value="ATP-BINDING CASSETTE SUB-FAMILY C"/>
    <property type="match status" value="1"/>
</dbReference>
<keyword evidence="12" id="KW-1185">Reference proteome</keyword>
<reference evidence="11 12" key="1">
    <citation type="submission" date="2017-10" db="EMBL/GenBank/DDBJ databases">
        <title>A new Pekin duck reference genome.</title>
        <authorList>
            <person name="Hou Z.-C."/>
            <person name="Zhou Z.-K."/>
            <person name="Zhu F."/>
            <person name="Hou S.-S."/>
        </authorList>
    </citation>
    <scope>NUCLEOTIDE SEQUENCE [LARGE SCALE GENOMIC DNA]</scope>
</reference>
<evidence type="ECO:0000256" key="6">
    <source>
        <dbReference type="ARBA" id="ARBA00022741"/>
    </source>
</evidence>
<evidence type="ECO:0000256" key="3">
    <source>
        <dbReference type="ARBA" id="ARBA00022448"/>
    </source>
</evidence>
<evidence type="ECO:0000256" key="7">
    <source>
        <dbReference type="ARBA" id="ARBA00022840"/>
    </source>
</evidence>
<dbReference type="GO" id="GO:0042626">
    <property type="term" value="F:ATPase-coupled transmembrane transporter activity"/>
    <property type="evidence" value="ECO:0007669"/>
    <property type="project" value="TreeGrafter"/>
</dbReference>
<dbReference type="Proteomes" id="UP000016666">
    <property type="component" value="Chromosome 1"/>
</dbReference>
<evidence type="ECO:0000256" key="8">
    <source>
        <dbReference type="ARBA" id="ARBA00022989"/>
    </source>
</evidence>
<proteinExistence type="inferred from homology"/>
<comment type="similarity">
    <text evidence="2">Belongs to the ABC transporter superfamily. ABCC family. Conjugate transporter (TC 3.A.1.208) subfamily.</text>
</comment>
<dbReference type="FunFam" id="3.40.50.300:FF:000074">
    <property type="entry name" value="Multidrug resistance-associated protein 5 isoform 1"/>
    <property type="match status" value="1"/>
</dbReference>
<keyword evidence="6" id="KW-0547">Nucleotide-binding</keyword>
<dbReference type="Pfam" id="PF00005">
    <property type="entry name" value="ABC_tran"/>
    <property type="match status" value="1"/>
</dbReference>
<dbReference type="GO" id="GO:0016887">
    <property type="term" value="F:ATP hydrolysis activity"/>
    <property type="evidence" value="ECO:0007669"/>
    <property type="project" value="InterPro"/>
</dbReference>
<keyword evidence="7" id="KW-0067">ATP-binding</keyword>
<dbReference type="PANTHER" id="PTHR24223:SF166">
    <property type="entry name" value="MULTIDRUG RESISTANCE-ASSOCIATED PROTEIN 1-LIKE"/>
    <property type="match status" value="1"/>
</dbReference>
<evidence type="ECO:0000256" key="9">
    <source>
        <dbReference type="ARBA" id="ARBA00023136"/>
    </source>
</evidence>
<dbReference type="SMART" id="SM00382">
    <property type="entry name" value="AAA"/>
    <property type="match status" value="1"/>
</dbReference>
<comment type="subcellular location">
    <subcellularLocation>
        <location evidence="1">Endomembrane system</location>
        <topology evidence="1">Multi-pass membrane protein</topology>
    </subcellularLocation>
</comment>
<evidence type="ECO:0000313" key="12">
    <source>
        <dbReference type="Proteomes" id="UP000016666"/>
    </source>
</evidence>
<dbReference type="SUPFAM" id="SSF52540">
    <property type="entry name" value="P-loop containing nucleoside triphosphate hydrolases"/>
    <property type="match status" value="1"/>
</dbReference>
<reference evidence="11" key="3">
    <citation type="submission" date="2025-09" db="UniProtKB">
        <authorList>
            <consortium name="Ensembl"/>
        </authorList>
    </citation>
    <scope>IDENTIFICATION</scope>
</reference>
<evidence type="ECO:0000256" key="5">
    <source>
        <dbReference type="ARBA" id="ARBA00022737"/>
    </source>
</evidence>
<name>A0A493T3L2_ANAPP</name>
<keyword evidence="4" id="KW-0812">Transmembrane</keyword>
<evidence type="ECO:0000256" key="4">
    <source>
        <dbReference type="ARBA" id="ARBA00022692"/>
    </source>
</evidence>
<feature type="domain" description="ABC transporter" evidence="10">
    <location>
        <begin position="4"/>
        <end position="238"/>
    </location>
</feature>
<protein>
    <recommendedName>
        <fullName evidence="10">ABC transporter domain-containing protein</fullName>
    </recommendedName>
</protein>
<organism evidence="11 12">
    <name type="scientific">Anas platyrhynchos platyrhynchos</name>
    <name type="common">Northern mallard</name>
    <dbReference type="NCBI Taxonomy" id="8840"/>
    <lineage>
        <taxon>Eukaryota</taxon>
        <taxon>Metazoa</taxon>
        <taxon>Chordata</taxon>
        <taxon>Craniata</taxon>
        <taxon>Vertebrata</taxon>
        <taxon>Euteleostomi</taxon>
        <taxon>Archelosauria</taxon>
        <taxon>Archosauria</taxon>
        <taxon>Dinosauria</taxon>
        <taxon>Saurischia</taxon>
        <taxon>Theropoda</taxon>
        <taxon>Coelurosauria</taxon>
        <taxon>Aves</taxon>
        <taxon>Neognathae</taxon>
        <taxon>Galloanserae</taxon>
        <taxon>Anseriformes</taxon>
        <taxon>Anatidae</taxon>
        <taxon>Anatinae</taxon>
        <taxon>Anas</taxon>
    </lineage>
</organism>
<dbReference type="OMA" id="IRARITM"/>
<dbReference type="STRING" id="8840.ENSAPLP00000020514"/>
<dbReference type="Ensembl" id="ENSAPLT00000046678.1">
    <property type="protein sequence ID" value="ENSAPLP00000020514.1"/>
    <property type="gene ID" value="ENSAPLG00000029502.1"/>
</dbReference>
<keyword evidence="8" id="KW-1133">Transmembrane helix</keyword>
<dbReference type="GO" id="GO:0012505">
    <property type="term" value="C:endomembrane system"/>
    <property type="evidence" value="ECO:0007669"/>
    <property type="project" value="UniProtKB-SubCell"/>
</dbReference>
<evidence type="ECO:0000256" key="1">
    <source>
        <dbReference type="ARBA" id="ARBA00004127"/>
    </source>
</evidence>
<dbReference type="InterPro" id="IPR003439">
    <property type="entry name" value="ABC_transporter-like_ATP-bd"/>
</dbReference>